<dbReference type="AlphaFoldDB" id="A0A1Y3AXU1"/>
<gene>
    <name evidence="2" type="ORF">BLA29_001039</name>
</gene>
<feature type="domain" description="N-acetyltransferase" evidence="1">
    <location>
        <begin position="34"/>
        <end position="199"/>
    </location>
</feature>
<dbReference type="SUPFAM" id="SSF55729">
    <property type="entry name" value="Acyl-CoA N-acyltransferases (Nat)"/>
    <property type="match status" value="1"/>
</dbReference>
<dbReference type="Gene3D" id="3.40.630.30">
    <property type="match status" value="1"/>
</dbReference>
<name>A0A1Y3AXU1_EURMA</name>
<dbReference type="GO" id="GO:0016747">
    <property type="term" value="F:acyltransferase activity, transferring groups other than amino-acyl groups"/>
    <property type="evidence" value="ECO:0007669"/>
    <property type="project" value="InterPro"/>
</dbReference>
<dbReference type="Pfam" id="PF00583">
    <property type="entry name" value="Acetyltransf_1"/>
    <property type="match status" value="1"/>
</dbReference>
<dbReference type="InterPro" id="IPR016181">
    <property type="entry name" value="Acyl_CoA_acyltransferase"/>
</dbReference>
<accession>A0A1Y3AXU1</accession>
<sequence>MSSAYGNTNETIPIVDRKRLSLPVFYTSQKGLEYSLDTWQESDVDGLYKIFNDVIEEGQTYPQETINLDGFRQYFLSKYCFVIRPRLNSSDCNFNSIAGGFYIKPNFPGRSSHLANYGLLVNRTYRQQGLANFMVEQCIRLARQLQFKALYTNLVYVTNVASIKTCQRYGFQQVGRLPKAGNLKRLGFTDALQFYKDLEE</sequence>
<dbReference type="Proteomes" id="UP000194236">
    <property type="component" value="Unassembled WGS sequence"/>
</dbReference>
<dbReference type="OrthoDB" id="10264707at2759"/>
<proteinExistence type="predicted"/>
<dbReference type="InterPro" id="IPR000182">
    <property type="entry name" value="GNAT_dom"/>
</dbReference>
<reference evidence="2 3" key="1">
    <citation type="submission" date="2017-03" db="EMBL/GenBank/DDBJ databases">
        <title>Genome Survey of Euroglyphus maynei.</title>
        <authorList>
            <person name="Arlian L.G."/>
            <person name="Morgan M.S."/>
            <person name="Rider S.D."/>
        </authorList>
    </citation>
    <scope>NUCLEOTIDE SEQUENCE [LARGE SCALE GENOMIC DNA]</scope>
    <source>
        <strain evidence="2">Arlian Lab</strain>
        <tissue evidence="2">Whole body</tissue>
    </source>
</reference>
<dbReference type="PANTHER" id="PTHR43138">
    <property type="entry name" value="ACETYLTRANSFERASE, GNAT FAMILY"/>
    <property type="match status" value="1"/>
</dbReference>
<comment type="caution">
    <text evidence="2">The sequence shown here is derived from an EMBL/GenBank/DDBJ whole genome shotgun (WGS) entry which is preliminary data.</text>
</comment>
<protein>
    <recommendedName>
        <fullName evidence="1">N-acetyltransferase domain-containing protein</fullName>
    </recommendedName>
</protein>
<evidence type="ECO:0000313" key="3">
    <source>
        <dbReference type="Proteomes" id="UP000194236"/>
    </source>
</evidence>
<dbReference type="InterPro" id="IPR052742">
    <property type="entry name" value="Mito_N-acetyltransferase"/>
</dbReference>
<keyword evidence="3" id="KW-1185">Reference proteome</keyword>
<organism evidence="2 3">
    <name type="scientific">Euroglyphus maynei</name>
    <name type="common">Mayne's house dust mite</name>
    <dbReference type="NCBI Taxonomy" id="6958"/>
    <lineage>
        <taxon>Eukaryota</taxon>
        <taxon>Metazoa</taxon>
        <taxon>Ecdysozoa</taxon>
        <taxon>Arthropoda</taxon>
        <taxon>Chelicerata</taxon>
        <taxon>Arachnida</taxon>
        <taxon>Acari</taxon>
        <taxon>Acariformes</taxon>
        <taxon>Sarcoptiformes</taxon>
        <taxon>Astigmata</taxon>
        <taxon>Psoroptidia</taxon>
        <taxon>Analgoidea</taxon>
        <taxon>Pyroglyphidae</taxon>
        <taxon>Pyroglyphinae</taxon>
        <taxon>Euroglyphus</taxon>
    </lineage>
</organism>
<evidence type="ECO:0000313" key="2">
    <source>
        <dbReference type="EMBL" id="OTF73330.1"/>
    </source>
</evidence>
<dbReference type="EMBL" id="MUJZ01052128">
    <property type="protein sequence ID" value="OTF73330.1"/>
    <property type="molecule type" value="Genomic_DNA"/>
</dbReference>
<dbReference type="GO" id="GO:0005634">
    <property type="term" value="C:nucleus"/>
    <property type="evidence" value="ECO:0007669"/>
    <property type="project" value="TreeGrafter"/>
</dbReference>
<dbReference type="PANTHER" id="PTHR43138:SF1">
    <property type="entry name" value="N-ACETYLTRANSFERASE ACA1"/>
    <property type="match status" value="1"/>
</dbReference>
<dbReference type="PROSITE" id="PS51186">
    <property type="entry name" value="GNAT"/>
    <property type="match status" value="1"/>
</dbReference>
<evidence type="ECO:0000259" key="1">
    <source>
        <dbReference type="PROSITE" id="PS51186"/>
    </source>
</evidence>